<feature type="domain" description="SH3" evidence="4">
    <location>
        <begin position="12"/>
        <end position="70"/>
    </location>
</feature>
<dbReference type="Pfam" id="PF07653">
    <property type="entry name" value="SH3_2"/>
    <property type="match status" value="1"/>
</dbReference>
<feature type="domain" description="SH3" evidence="4">
    <location>
        <begin position="197"/>
        <end position="261"/>
    </location>
</feature>
<dbReference type="PANTHER" id="PTHR45929">
    <property type="entry name" value="JAK PATHWAY SIGNAL TRANSDUCTION ADAPTOR MOLECULE"/>
    <property type="match status" value="1"/>
</dbReference>
<evidence type="ECO:0000259" key="4">
    <source>
        <dbReference type="PROSITE" id="PS50002"/>
    </source>
</evidence>
<evidence type="ECO:0000313" key="6">
    <source>
        <dbReference type="Proteomes" id="UP000791440"/>
    </source>
</evidence>
<dbReference type="Proteomes" id="UP000791440">
    <property type="component" value="Unassembled WGS sequence"/>
</dbReference>
<dbReference type="SMART" id="SM00326">
    <property type="entry name" value="SH3"/>
    <property type="match status" value="3"/>
</dbReference>
<sequence length="343" mass="36455">MGRNTLGEKAFEGGDFYIAAYPYVSTEPGDLTFEAGERIEVMRRDGDWWTGRIGIRTGIFPSNYVTKDTTGEPVSADQPSSIPATIPEAPEPQPQSPTSPQPPAAQPAPEPTASPPAQSESVSTPAWSSPAPATAAPIAPAPSAASPPILEQKSSTPISSEVAAITDSAAAAPQPRPGSVTGAGRRDSGRDSATGRRKNEIAQAIASYTATSAEQLSLQKGQLLVVRKKADSGWWEGELQAKGRNRQVGWFPASYVKVLQSSGRTSGRTTPVLSKMDTLPAETVIDKVIALYPYTAQNADELSFDKDDIIAVTDRSQDPAWWQGELRGMTGLFPSNYVTKLVN</sequence>
<accession>A0A922CWU8</accession>
<dbReference type="FunFam" id="2.30.30.40:FF:000072">
    <property type="entry name" value="Unconventional Myosin IB"/>
    <property type="match status" value="1"/>
</dbReference>
<feature type="compositionally biased region" description="Pro residues" evidence="3">
    <location>
        <begin position="89"/>
        <end position="114"/>
    </location>
</feature>
<dbReference type="Pfam" id="PF00018">
    <property type="entry name" value="SH3_1"/>
    <property type="match status" value="1"/>
</dbReference>
<dbReference type="GO" id="GO:0016192">
    <property type="term" value="P:vesicle-mediated transport"/>
    <property type="evidence" value="ECO:0007669"/>
    <property type="project" value="UniProtKB-ARBA"/>
</dbReference>
<dbReference type="PANTHER" id="PTHR45929:SF3">
    <property type="entry name" value="JAK PATHWAY SIGNAL TRANSDUCTION ADAPTOR MOLECULE"/>
    <property type="match status" value="1"/>
</dbReference>
<proteinExistence type="predicted"/>
<feature type="domain" description="SH3" evidence="4">
    <location>
        <begin position="283"/>
        <end position="343"/>
    </location>
</feature>
<keyword evidence="6" id="KW-1185">Reference proteome</keyword>
<dbReference type="InterPro" id="IPR050670">
    <property type="entry name" value="STAM"/>
</dbReference>
<dbReference type="Pfam" id="PF14604">
    <property type="entry name" value="SH3_9"/>
    <property type="match status" value="1"/>
</dbReference>
<evidence type="ECO:0000256" key="3">
    <source>
        <dbReference type="SAM" id="MobiDB-lite"/>
    </source>
</evidence>
<evidence type="ECO:0000256" key="2">
    <source>
        <dbReference type="PROSITE-ProRule" id="PRU00192"/>
    </source>
</evidence>
<protein>
    <recommendedName>
        <fullName evidence="4">SH3 domain-containing protein</fullName>
    </recommendedName>
</protein>
<reference evidence="5" key="1">
    <citation type="journal article" date="2016" name="Insect Biochem. Mol. Biol.">
        <title>Multifaceted biological insights from a draft genome sequence of the tobacco hornworm moth, Manduca sexta.</title>
        <authorList>
            <person name="Kanost M.R."/>
            <person name="Arrese E.L."/>
            <person name="Cao X."/>
            <person name="Chen Y.R."/>
            <person name="Chellapilla S."/>
            <person name="Goldsmith M.R."/>
            <person name="Grosse-Wilde E."/>
            <person name="Heckel D.G."/>
            <person name="Herndon N."/>
            <person name="Jiang H."/>
            <person name="Papanicolaou A."/>
            <person name="Qu J."/>
            <person name="Soulages J.L."/>
            <person name="Vogel H."/>
            <person name="Walters J."/>
            <person name="Waterhouse R.M."/>
            <person name="Ahn S.J."/>
            <person name="Almeida F.C."/>
            <person name="An C."/>
            <person name="Aqrawi P."/>
            <person name="Bretschneider A."/>
            <person name="Bryant W.B."/>
            <person name="Bucks S."/>
            <person name="Chao H."/>
            <person name="Chevignon G."/>
            <person name="Christen J.M."/>
            <person name="Clarke D.F."/>
            <person name="Dittmer N.T."/>
            <person name="Ferguson L.C.F."/>
            <person name="Garavelou S."/>
            <person name="Gordon K.H.J."/>
            <person name="Gunaratna R.T."/>
            <person name="Han Y."/>
            <person name="Hauser F."/>
            <person name="He Y."/>
            <person name="Heidel-Fischer H."/>
            <person name="Hirsh A."/>
            <person name="Hu Y."/>
            <person name="Jiang H."/>
            <person name="Kalra D."/>
            <person name="Klinner C."/>
            <person name="Konig C."/>
            <person name="Kovar C."/>
            <person name="Kroll A.R."/>
            <person name="Kuwar S.S."/>
            <person name="Lee S.L."/>
            <person name="Lehman R."/>
            <person name="Li K."/>
            <person name="Li Z."/>
            <person name="Liang H."/>
            <person name="Lovelace S."/>
            <person name="Lu Z."/>
            <person name="Mansfield J.H."/>
            <person name="McCulloch K.J."/>
            <person name="Mathew T."/>
            <person name="Morton B."/>
            <person name="Muzny D.M."/>
            <person name="Neunemann D."/>
            <person name="Ongeri F."/>
            <person name="Pauchet Y."/>
            <person name="Pu L.L."/>
            <person name="Pyrousis I."/>
            <person name="Rao X.J."/>
            <person name="Redding A."/>
            <person name="Roesel C."/>
            <person name="Sanchez-Gracia A."/>
            <person name="Schaack S."/>
            <person name="Shukla A."/>
            <person name="Tetreau G."/>
            <person name="Wang Y."/>
            <person name="Xiong G.H."/>
            <person name="Traut W."/>
            <person name="Walsh T.K."/>
            <person name="Worley K.C."/>
            <person name="Wu D."/>
            <person name="Wu W."/>
            <person name="Wu Y.Q."/>
            <person name="Zhang X."/>
            <person name="Zou Z."/>
            <person name="Zucker H."/>
            <person name="Briscoe A.D."/>
            <person name="Burmester T."/>
            <person name="Clem R.J."/>
            <person name="Feyereisen R."/>
            <person name="Grimmelikhuijzen C.J.P."/>
            <person name="Hamodrakas S.J."/>
            <person name="Hansson B.S."/>
            <person name="Huguet E."/>
            <person name="Jermiin L.S."/>
            <person name="Lan Q."/>
            <person name="Lehman H.K."/>
            <person name="Lorenzen M."/>
            <person name="Merzendorfer H."/>
            <person name="Michalopoulos I."/>
            <person name="Morton D.B."/>
            <person name="Muthukrishnan S."/>
            <person name="Oakeshott J.G."/>
            <person name="Palmer W."/>
            <person name="Park Y."/>
            <person name="Passarelli A.L."/>
            <person name="Rozas J."/>
            <person name="Schwartz L.M."/>
            <person name="Smith W."/>
            <person name="Southgate A."/>
            <person name="Vilcinskas A."/>
            <person name="Vogt R."/>
            <person name="Wang P."/>
            <person name="Werren J."/>
            <person name="Yu X.Q."/>
            <person name="Zhou J.J."/>
            <person name="Brown S.J."/>
            <person name="Scherer S.E."/>
            <person name="Richards S."/>
            <person name="Blissard G.W."/>
        </authorList>
    </citation>
    <scope>NUCLEOTIDE SEQUENCE</scope>
</reference>
<dbReference type="AlphaFoldDB" id="A0A922CWU8"/>
<feature type="compositionally biased region" description="Low complexity" evidence="3">
    <location>
        <begin position="115"/>
        <end position="149"/>
    </location>
</feature>
<gene>
    <name evidence="5" type="ORF">O3G_MSEX012354</name>
</gene>
<name>A0A922CWU8_MANSE</name>
<dbReference type="PROSITE" id="PS50002">
    <property type="entry name" value="SH3"/>
    <property type="match status" value="3"/>
</dbReference>
<feature type="compositionally biased region" description="Basic and acidic residues" evidence="3">
    <location>
        <begin position="184"/>
        <end position="198"/>
    </location>
</feature>
<feature type="region of interest" description="Disordered" evidence="3">
    <location>
        <begin position="62"/>
        <end position="198"/>
    </location>
</feature>
<keyword evidence="1 2" id="KW-0728">SH3 domain</keyword>
<evidence type="ECO:0000313" key="5">
    <source>
        <dbReference type="EMBL" id="KAG6460998.1"/>
    </source>
</evidence>
<comment type="caution">
    <text evidence="5">The sequence shown here is derived from an EMBL/GenBank/DDBJ whole genome shotgun (WGS) entry which is preliminary data.</text>
</comment>
<dbReference type="EMBL" id="JH668713">
    <property type="protein sequence ID" value="KAG6460998.1"/>
    <property type="molecule type" value="Genomic_DNA"/>
</dbReference>
<evidence type="ECO:0000256" key="1">
    <source>
        <dbReference type="ARBA" id="ARBA00022443"/>
    </source>
</evidence>
<dbReference type="InterPro" id="IPR001452">
    <property type="entry name" value="SH3_domain"/>
</dbReference>
<reference evidence="5" key="2">
    <citation type="submission" date="2020-12" db="EMBL/GenBank/DDBJ databases">
        <authorList>
            <person name="Kanost M."/>
        </authorList>
    </citation>
    <scope>NUCLEOTIDE SEQUENCE</scope>
</reference>
<organism evidence="5 6">
    <name type="scientific">Manduca sexta</name>
    <name type="common">Tobacco hawkmoth</name>
    <name type="synonym">Tobacco hornworm</name>
    <dbReference type="NCBI Taxonomy" id="7130"/>
    <lineage>
        <taxon>Eukaryota</taxon>
        <taxon>Metazoa</taxon>
        <taxon>Ecdysozoa</taxon>
        <taxon>Arthropoda</taxon>
        <taxon>Hexapoda</taxon>
        <taxon>Insecta</taxon>
        <taxon>Pterygota</taxon>
        <taxon>Neoptera</taxon>
        <taxon>Endopterygota</taxon>
        <taxon>Lepidoptera</taxon>
        <taxon>Glossata</taxon>
        <taxon>Ditrysia</taxon>
        <taxon>Bombycoidea</taxon>
        <taxon>Sphingidae</taxon>
        <taxon>Sphinginae</taxon>
        <taxon>Sphingini</taxon>
        <taxon>Manduca</taxon>
    </lineage>
</organism>
<dbReference type="CDD" id="cd11839">
    <property type="entry name" value="SH3_Intersectin_4"/>
    <property type="match status" value="1"/>
</dbReference>